<evidence type="ECO:0000313" key="2">
    <source>
        <dbReference type="Proteomes" id="UP000436006"/>
    </source>
</evidence>
<comment type="caution">
    <text evidence="1">The sequence shown here is derived from an EMBL/GenBank/DDBJ whole genome shotgun (WGS) entry which is preliminary data.</text>
</comment>
<keyword evidence="2" id="KW-1185">Reference proteome</keyword>
<dbReference type="RefSeq" id="WP_157584747.1">
    <property type="nucleotide sequence ID" value="NZ_WPIN01000003.1"/>
</dbReference>
<reference evidence="1 2" key="1">
    <citation type="submission" date="2019-12" db="EMBL/GenBank/DDBJ databases">
        <title>Spirosoma sp. HMF4905 genome sequencing and assembly.</title>
        <authorList>
            <person name="Kang H."/>
            <person name="Cha I."/>
            <person name="Kim H."/>
            <person name="Joh K."/>
        </authorList>
    </citation>
    <scope>NUCLEOTIDE SEQUENCE [LARGE SCALE GENOMIC DNA]</scope>
    <source>
        <strain evidence="1 2">HMF4905</strain>
    </source>
</reference>
<gene>
    <name evidence="1" type="ORF">GO755_10785</name>
</gene>
<evidence type="ECO:0000313" key="1">
    <source>
        <dbReference type="EMBL" id="MVM30519.1"/>
    </source>
</evidence>
<name>A0A7K1S9P0_9BACT</name>
<dbReference type="Proteomes" id="UP000436006">
    <property type="component" value="Unassembled WGS sequence"/>
</dbReference>
<dbReference type="AlphaFoldDB" id="A0A7K1S9P0"/>
<accession>A0A7K1S9P0</accession>
<dbReference type="EMBL" id="WPIN01000003">
    <property type="protein sequence ID" value="MVM30519.1"/>
    <property type="molecule type" value="Genomic_DNA"/>
</dbReference>
<organism evidence="1 2">
    <name type="scientific">Spirosoma arboris</name>
    <dbReference type="NCBI Taxonomy" id="2682092"/>
    <lineage>
        <taxon>Bacteria</taxon>
        <taxon>Pseudomonadati</taxon>
        <taxon>Bacteroidota</taxon>
        <taxon>Cytophagia</taxon>
        <taxon>Cytophagales</taxon>
        <taxon>Cytophagaceae</taxon>
        <taxon>Spirosoma</taxon>
    </lineage>
</organism>
<protein>
    <submittedName>
        <fullName evidence="1">Uncharacterized protein</fullName>
    </submittedName>
</protein>
<sequence length="116" mass="13158">MEELFSPDKQYKVSFGSMEIRMSHWVDQPYLVRISDNKTLFGLEHLWSADDVRWLDESTVTMNLRLYPGLLGCAVTLNVALNQGEVSGQAGNFTGTLPEVVAWINGLENPSDLYRY</sequence>
<proteinExistence type="predicted"/>